<dbReference type="CDD" id="cd18552">
    <property type="entry name" value="ABC_6TM_MsbA_like"/>
    <property type="match status" value="1"/>
</dbReference>
<keyword evidence="4" id="KW-0547">Nucleotide-binding</keyword>
<dbReference type="KEGG" id="rce:RC1_1066"/>
<organism evidence="11 12">
    <name type="scientific">Rhodospirillum centenum (strain ATCC 51521 / SW)</name>
    <dbReference type="NCBI Taxonomy" id="414684"/>
    <lineage>
        <taxon>Bacteria</taxon>
        <taxon>Pseudomonadati</taxon>
        <taxon>Pseudomonadota</taxon>
        <taxon>Alphaproteobacteria</taxon>
        <taxon>Rhodospirillales</taxon>
        <taxon>Rhodospirillaceae</taxon>
        <taxon>Rhodospirillum</taxon>
    </lineage>
</organism>
<evidence type="ECO:0000256" key="4">
    <source>
        <dbReference type="ARBA" id="ARBA00022741"/>
    </source>
</evidence>
<evidence type="ECO:0000313" key="12">
    <source>
        <dbReference type="Proteomes" id="UP000001591"/>
    </source>
</evidence>
<evidence type="ECO:0000313" key="11">
    <source>
        <dbReference type="EMBL" id="ACI98488.1"/>
    </source>
</evidence>
<dbReference type="InterPro" id="IPR003593">
    <property type="entry name" value="AAA+_ATPase"/>
</dbReference>
<comment type="subcellular location">
    <subcellularLocation>
        <location evidence="1">Cell membrane</location>
        <topology evidence="1">Multi-pass membrane protein</topology>
    </subcellularLocation>
</comment>
<dbReference type="GO" id="GO:0005524">
    <property type="term" value="F:ATP binding"/>
    <property type="evidence" value="ECO:0007669"/>
    <property type="project" value="UniProtKB-KW"/>
</dbReference>
<dbReference type="SUPFAM" id="SSF90123">
    <property type="entry name" value="ABC transporter transmembrane region"/>
    <property type="match status" value="1"/>
</dbReference>
<dbReference type="Pfam" id="PF00005">
    <property type="entry name" value="ABC_tran"/>
    <property type="match status" value="1"/>
</dbReference>
<feature type="transmembrane region" description="Helical" evidence="8">
    <location>
        <begin position="70"/>
        <end position="90"/>
    </location>
</feature>
<evidence type="ECO:0000256" key="5">
    <source>
        <dbReference type="ARBA" id="ARBA00022840"/>
    </source>
</evidence>
<keyword evidence="3 8" id="KW-0812">Transmembrane</keyword>
<dbReference type="GO" id="GO:0090374">
    <property type="term" value="P:oligopeptide export from mitochondrion"/>
    <property type="evidence" value="ECO:0007669"/>
    <property type="project" value="TreeGrafter"/>
</dbReference>
<dbReference type="FunFam" id="3.40.50.300:FF:000287">
    <property type="entry name" value="Multidrug ABC transporter ATP-binding protein"/>
    <property type="match status" value="1"/>
</dbReference>
<reference evidence="11 12" key="1">
    <citation type="journal article" date="2010" name="BMC Genomics">
        <title>Metabolic flexibility revealed in the genome of the cyst-forming alpha-1 proteobacterium Rhodospirillum centenum.</title>
        <authorList>
            <person name="Lu Y.K."/>
            <person name="Marden J."/>
            <person name="Han M."/>
            <person name="Swingley W.D."/>
            <person name="Mastrian S.D."/>
            <person name="Chowdhury S.R."/>
            <person name="Hao J."/>
            <person name="Helmy T."/>
            <person name="Kim S."/>
            <person name="Kurdoglu A.A."/>
            <person name="Matthies H.J."/>
            <person name="Rollo D."/>
            <person name="Stothard P."/>
            <person name="Blankenship R.E."/>
            <person name="Bauer C.E."/>
            <person name="Touchman J.W."/>
        </authorList>
    </citation>
    <scope>NUCLEOTIDE SEQUENCE [LARGE SCALE GENOMIC DNA]</scope>
    <source>
        <strain evidence="12">ATCC 51521 / SW</strain>
    </source>
</reference>
<dbReference type="PROSITE" id="PS50893">
    <property type="entry name" value="ABC_TRANSPORTER_2"/>
    <property type="match status" value="1"/>
</dbReference>
<feature type="transmembrane region" description="Helical" evidence="8">
    <location>
        <begin position="171"/>
        <end position="191"/>
    </location>
</feature>
<feature type="transmembrane region" description="Helical" evidence="8">
    <location>
        <begin position="31"/>
        <end position="50"/>
    </location>
</feature>
<gene>
    <name evidence="11" type="primary">msbA</name>
    <name evidence="11" type="ordered locus">RC1_1066</name>
</gene>
<keyword evidence="7 8" id="KW-0472">Membrane</keyword>
<dbReference type="InterPro" id="IPR027417">
    <property type="entry name" value="P-loop_NTPase"/>
</dbReference>
<dbReference type="GO" id="GO:0016887">
    <property type="term" value="F:ATP hydrolysis activity"/>
    <property type="evidence" value="ECO:0007669"/>
    <property type="project" value="InterPro"/>
</dbReference>
<evidence type="ECO:0000256" key="1">
    <source>
        <dbReference type="ARBA" id="ARBA00004651"/>
    </source>
</evidence>
<dbReference type="InterPro" id="IPR017871">
    <property type="entry name" value="ABC_transporter-like_CS"/>
</dbReference>
<dbReference type="Pfam" id="PF00664">
    <property type="entry name" value="ABC_membrane"/>
    <property type="match status" value="1"/>
</dbReference>
<dbReference type="eggNOG" id="COG1132">
    <property type="taxonomic scope" value="Bacteria"/>
</dbReference>
<name>B6ISQ2_RHOCS</name>
<dbReference type="InterPro" id="IPR036640">
    <property type="entry name" value="ABC1_TM_sf"/>
</dbReference>
<feature type="transmembrane region" description="Helical" evidence="8">
    <location>
        <begin position="259"/>
        <end position="278"/>
    </location>
</feature>
<dbReference type="InterPro" id="IPR003439">
    <property type="entry name" value="ABC_transporter-like_ATP-bd"/>
</dbReference>
<dbReference type="HOGENOM" id="CLU_000604_84_3_5"/>
<evidence type="ECO:0000256" key="6">
    <source>
        <dbReference type="ARBA" id="ARBA00022989"/>
    </source>
</evidence>
<feature type="transmembrane region" description="Helical" evidence="8">
    <location>
        <begin position="144"/>
        <end position="165"/>
    </location>
</feature>
<dbReference type="InterPro" id="IPR011527">
    <property type="entry name" value="ABC1_TM_dom"/>
</dbReference>
<evidence type="ECO:0000256" key="8">
    <source>
        <dbReference type="SAM" id="Phobius"/>
    </source>
</evidence>
<evidence type="ECO:0000259" key="10">
    <source>
        <dbReference type="PROSITE" id="PS50929"/>
    </source>
</evidence>
<sequence>MSSSASQSSRHTATWPLVKRLAGSYLLPHRASLALALFMMTLDAAATGALAKLMEPMIDDIFTQQRASALWPVAGAVFAAFVVRGIAGYLHAVLLNRVGQRIVANVQSALFGHLMQADLAYFHANPSGNLISRLVNDVSLMRNAVAECLTGIGKSTLSLLILVGVMFHQDWGLSIIAFTAFPLAAFALARIGRRLRRVSARTQHELGVFATFLGQTFQGVRHVKAYGMEGHEVRRVDGMVEKLFSLTNKGFRTSAMLTPINEVVSGIAIVTVIVYGGMQVISGANSAGSLLSFITAFMLAFDPMKKLSKLNAQLQVGLAAAERVFEVLDTQPEIVERPDAAVLPRAVHDVRFQDVHFRYDGGREALDGLDLEVPAGRMVALVGASGAGKSTVLNLIPRFYDVIGGRVMVGGHDVRDLTLASLRANIAIVSQETALFDETVRANIAYGRADASEAEIVQAARDAAAHDFIMELPDGYDTMVGEQGVKLSGGQRQRIAIARAMLKNAPVLLLDEATSALDSESERAIQEALKRLQKGRTTLVIAHRLSTIIDADRIYVLENGKVVEWGTHAELIRHGGPYSRYHALQAGFERAAAG</sequence>
<dbReference type="Gene3D" id="1.20.1560.10">
    <property type="entry name" value="ABC transporter type 1, transmembrane domain"/>
    <property type="match status" value="1"/>
</dbReference>
<feature type="domain" description="ABC transporter" evidence="9">
    <location>
        <begin position="350"/>
        <end position="584"/>
    </location>
</feature>
<proteinExistence type="predicted"/>
<dbReference type="SMART" id="SM00382">
    <property type="entry name" value="AAA"/>
    <property type="match status" value="1"/>
</dbReference>
<dbReference type="PROSITE" id="PS00211">
    <property type="entry name" value="ABC_TRANSPORTER_1"/>
    <property type="match status" value="1"/>
</dbReference>
<dbReference type="PANTHER" id="PTHR43394">
    <property type="entry name" value="ATP-DEPENDENT PERMEASE MDL1, MITOCHONDRIAL"/>
    <property type="match status" value="1"/>
</dbReference>
<keyword evidence="12" id="KW-1185">Reference proteome</keyword>
<dbReference type="EMBL" id="CP000613">
    <property type="protein sequence ID" value="ACI98488.1"/>
    <property type="molecule type" value="Genomic_DNA"/>
</dbReference>
<dbReference type="RefSeq" id="WP_012566277.1">
    <property type="nucleotide sequence ID" value="NC_011420.2"/>
</dbReference>
<evidence type="ECO:0000256" key="2">
    <source>
        <dbReference type="ARBA" id="ARBA00022448"/>
    </source>
</evidence>
<dbReference type="STRING" id="414684.RC1_1066"/>
<dbReference type="InterPro" id="IPR039421">
    <property type="entry name" value="Type_1_exporter"/>
</dbReference>
<dbReference type="CDD" id="cd03251">
    <property type="entry name" value="ABCC_MsbA"/>
    <property type="match status" value="1"/>
</dbReference>
<feature type="domain" description="ABC transmembrane type-1" evidence="10">
    <location>
        <begin position="34"/>
        <end position="315"/>
    </location>
</feature>
<dbReference type="Gene3D" id="3.40.50.300">
    <property type="entry name" value="P-loop containing nucleotide triphosphate hydrolases"/>
    <property type="match status" value="1"/>
</dbReference>
<dbReference type="PANTHER" id="PTHR43394:SF1">
    <property type="entry name" value="ATP-BINDING CASSETTE SUB-FAMILY B MEMBER 10, MITOCHONDRIAL"/>
    <property type="match status" value="1"/>
</dbReference>
<dbReference type="PROSITE" id="PS50929">
    <property type="entry name" value="ABC_TM1F"/>
    <property type="match status" value="1"/>
</dbReference>
<keyword evidence="6 8" id="KW-1133">Transmembrane helix</keyword>
<evidence type="ECO:0000256" key="7">
    <source>
        <dbReference type="ARBA" id="ARBA00023136"/>
    </source>
</evidence>
<dbReference type="AlphaFoldDB" id="B6ISQ2"/>
<dbReference type="SUPFAM" id="SSF52540">
    <property type="entry name" value="P-loop containing nucleoside triphosphate hydrolases"/>
    <property type="match status" value="1"/>
</dbReference>
<dbReference type="GO" id="GO:0005886">
    <property type="term" value="C:plasma membrane"/>
    <property type="evidence" value="ECO:0007669"/>
    <property type="project" value="UniProtKB-SubCell"/>
</dbReference>
<protein>
    <submittedName>
        <fullName evidence="11">Lipid A export ATP-binding protein</fullName>
    </submittedName>
</protein>
<keyword evidence="2" id="KW-0813">Transport</keyword>
<accession>B6ISQ2</accession>
<dbReference type="Proteomes" id="UP000001591">
    <property type="component" value="Chromosome"/>
</dbReference>
<dbReference type="GO" id="GO:0015421">
    <property type="term" value="F:ABC-type oligopeptide transporter activity"/>
    <property type="evidence" value="ECO:0007669"/>
    <property type="project" value="TreeGrafter"/>
</dbReference>
<keyword evidence="5 11" id="KW-0067">ATP-binding</keyword>
<evidence type="ECO:0000259" key="9">
    <source>
        <dbReference type="PROSITE" id="PS50893"/>
    </source>
</evidence>
<evidence type="ECO:0000256" key="3">
    <source>
        <dbReference type="ARBA" id="ARBA00022692"/>
    </source>
</evidence>